<evidence type="ECO:0000256" key="3">
    <source>
        <dbReference type="ARBA" id="ARBA00022729"/>
    </source>
</evidence>
<dbReference type="Proteomes" id="UP000255106">
    <property type="component" value="Unassembled WGS sequence"/>
</dbReference>
<dbReference type="AlphaFoldDB" id="A0A377M2C9"/>
<sequence length="164" mass="17716">MRKSVVLLLGTFALFSGFAHADDGDDDTISAKELKTLFFGHDDRTRVADPTQAPWDAIGQLETASGNLCTATLITPQLALTAGHCLLTPPDGKPDKAVVLRFVSQKGMWRYEIHGIEGRVDPSLGKRLKPDGDGWIVPPAAASWDFGLIILPLPAFWNHSSAPV</sequence>
<dbReference type="PANTHER" id="PTHR15462:SF8">
    <property type="entry name" value="SERINE PROTEASE"/>
    <property type="match status" value="1"/>
</dbReference>
<dbReference type="InterPro" id="IPR001254">
    <property type="entry name" value="Trypsin_dom"/>
</dbReference>
<dbReference type="GO" id="GO:0004252">
    <property type="term" value="F:serine-type endopeptidase activity"/>
    <property type="evidence" value="ECO:0007669"/>
    <property type="project" value="InterPro"/>
</dbReference>
<dbReference type="SUPFAM" id="SSF50494">
    <property type="entry name" value="Trypsin-like serine proteases"/>
    <property type="match status" value="1"/>
</dbReference>
<comment type="similarity">
    <text evidence="1 6">Belongs to the peptidase S1B family.</text>
</comment>
<dbReference type="PANTHER" id="PTHR15462">
    <property type="entry name" value="SERINE PROTEASE"/>
    <property type="match status" value="1"/>
</dbReference>
<proteinExistence type="inferred from homology"/>
<evidence type="ECO:0000313" key="8">
    <source>
        <dbReference type="EMBL" id="STQ12236.1"/>
    </source>
</evidence>
<evidence type="ECO:0000256" key="4">
    <source>
        <dbReference type="ARBA" id="ARBA00022801"/>
    </source>
</evidence>
<feature type="domain" description="Peptidase S1" evidence="7">
    <location>
        <begin position="46"/>
        <end position="88"/>
    </location>
</feature>
<keyword evidence="5 6" id="KW-0720">Serine protease</keyword>
<keyword evidence="2 6" id="KW-0645">Protease</keyword>
<gene>
    <name evidence="8" type="ORF">NCTC10005_05021</name>
</gene>
<reference evidence="8 9" key="1">
    <citation type="submission" date="2018-06" db="EMBL/GenBank/DDBJ databases">
        <authorList>
            <consortium name="Pathogen Informatics"/>
            <person name="Doyle S."/>
        </authorList>
    </citation>
    <scope>NUCLEOTIDE SEQUENCE [LARGE SCALE GENOMIC DNA]</scope>
    <source>
        <strain evidence="8 9">NCTC10005</strain>
    </source>
</reference>
<dbReference type="Pfam" id="PF00089">
    <property type="entry name" value="Trypsin"/>
    <property type="match status" value="1"/>
</dbReference>
<dbReference type="InterPro" id="IPR009003">
    <property type="entry name" value="Peptidase_S1_PA"/>
</dbReference>
<accession>A0A377M2C9</accession>
<evidence type="ECO:0000313" key="9">
    <source>
        <dbReference type="Proteomes" id="UP000255106"/>
    </source>
</evidence>
<keyword evidence="4 6" id="KW-0378">Hydrolase</keyword>
<name>A0A377M2C9_ENTCL</name>
<dbReference type="Gene3D" id="2.40.10.10">
    <property type="entry name" value="Trypsin-like serine proteases"/>
    <property type="match status" value="2"/>
</dbReference>
<evidence type="ECO:0000256" key="2">
    <source>
        <dbReference type="ARBA" id="ARBA00022670"/>
    </source>
</evidence>
<dbReference type="InterPro" id="IPR050966">
    <property type="entry name" value="Glutamyl_endopeptidase"/>
</dbReference>
<feature type="chain" id="PRO_5016485039" description="Serine protease" evidence="6">
    <location>
        <begin position="22"/>
        <end position="164"/>
    </location>
</feature>
<protein>
    <recommendedName>
        <fullName evidence="6">Serine protease</fullName>
        <ecNumber evidence="6">3.4.21.-</ecNumber>
    </recommendedName>
</protein>
<evidence type="ECO:0000256" key="5">
    <source>
        <dbReference type="ARBA" id="ARBA00022825"/>
    </source>
</evidence>
<dbReference type="EC" id="3.4.21.-" evidence="6"/>
<dbReference type="EMBL" id="UGJB01000004">
    <property type="protein sequence ID" value="STQ12236.1"/>
    <property type="molecule type" value="Genomic_DNA"/>
</dbReference>
<evidence type="ECO:0000256" key="1">
    <source>
        <dbReference type="ARBA" id="ARBA00008764"/>
    </source>
</evidence>
<evidence type="ECO:0000259" key="7">
    <source>
        <dbReference type="Pfam" id="PF00089"/>
    </source>
</evidence>
<organism evidence="8 9">
    <name type="scientific">Enterobacter cloacae</name>
    <dbReference type="NCBI Taxonomy" id="550"/>
    <lineage>
        <taxon>Bacteria</taxon>
        <taxon>Pseudomonadati</taxon>
        <taxon>Pseudomonadota</taxon>
        <taxon>Gammaproteobacteria</taxon>
        <taxon>Enterobacterales</taxon>
        <taxon>Enterobacteriaceae</taxon>
        <taxon>Enterobacter</taxon>
        <taxon>Enterobacter cloacae complex</taxon>
    </lineage>
</organism>
<keyword evidence="3 6" id="KW-0732">Signal</keyword>
<dbReference type="InterPro" id="IPR008256">
    <property type="entry name" value="Peptidase_S1B"/>
</dbReference>
<dbReference type="InterPro" id="IPR043504">
    <property type="entry name" value="Peptidase_S1_PA_chymotrypsin"/>
</dbReference>
<dbReference type="PRINTS" id="PR00839">
    <property type="entry name" value="V8PROTEASE"/>
</dbReference>
<evidence type="ECO:0000256" key="6">
    <source>
        <dbReference type="RuleBase" id="RU004296"/>
    </source>
</evidence>
<feature type="signal peptide" evidence="6">
    <location>
        <begin position="1"/>
        <end position="21"/>
    </location>
</feature>
<dbReference type="GO" id="GO:0006508">
    <property type="term" value="P:proteolysis"/>
    <property type="evidence" value="ECO:0007669"/>
    <property type="project" value="UniProtKB-KW"/>
</dbReference>